<sequence>MTLGFLSILLGEGLFFKSIGILIWTVVFLIVSIFLIIKIEEPSLRRKFGKEYDDYFRRTPRWISLNYSYHKQHNYKRNL</sequence>
<evidence type="ECO:0000313" key="2">
    <source>
        <dbReference type="EMBL" id="SFQ84589.1"/>
    </source>
</evidence>
<keyword evidence="1" id="KW-1133">Transmembrane helix</keyword>
<organism evidence="2 3">
    <name type="scientific">Priestia endophytica DSM 13796</name>
    <dbReference type="NCBI Taxonomy" id="1121089"/>
    <lineage>
        <taxon>Bacteria</taxon>
        <taxon>Bacillati</taxon>
        <taxon>Bacillota</taxon>
        <taxon>Bacilli</taxon>
        <taxon>Bacillales</taxon>
        <taxon>Bacillaceae</taxon>
        <taxon>Priestia</taxon>
    </lineage>
</organism>
<dbReference type="EMBL" id="FOXX01000014">
    <property type="protein sequence ID" value="SFQ84589.1"/>
    <property type="molecule type" value="Genomic_DNA"/>
</dbReference>
<keyword evidence="2" id="KW-0489">Methyltransferase</keyword>
<reference evidence="2 3" key="1">
    <citation type="submission" date="2016-10" db="EMBL/GenBank/DDBJ databases">
        <authorList>
            <person name="Varghese N."/>
            <person name="Submissions S."/>
        </authorList>
    </citation>
    <scope>NUCLEOTIDE SEQUENCE [LARGE SCALE GENOMIC DNA]</scope>
    <source>
        <strain evidence="2 3">DSM 13796</strain>
    </source>
</reference>
<keyword evidence="1" id="KW-0812">Transmembrane</keyword>
<protein>
    <submittedName>
        <fullName evidence="2">Phospholipid methyltransferase</fullName>
    </submittedName>
</protein>
<evidence type="ECO:0000256" key="1">
    <source>
        <dbReference type="SAM" id="Phobius"/>
    </source>
</evidence>
<dbReference type="GO" id="GO:0008168">
    <property type="term" value="F:methyltransferase activity"/>
    <property type="evidence" value="ECO:0007669"/>
    <property type="project" value="UniProtKB-KW"/>
</dbReference>
<keyword evidence="3" id="KW-1185">Reference proteome</keyword>
<accession>A0A1I6BUI5</accession>
<dbReference type="Gene3D" id="1.20.120.1630">
    <property type="match status" value="1"/>
</dbReference>
<name>A0A1I6BUI5_9BACI</name>
<evidence type="ECO:0000313" key="3">
    <source>
        <dbReference type="Proteomes" id="UP000182762"/>
    </source>
</evidence>
<proteinExistence type="predicted"/>
<keyword evidence="2" id="KW-0808">Transferase</keyword>
<feature type="transmembrane region" description="Helical" evidence="1">
    <location>
        <begin position="14"/>
        <end position="37"/>
    </location>
</feature>
<keyword evidence="1" id="KW-0472">Membrane</keyword>
<dbReference type="GO" id="GO:0032259">
    <property type="term" value="P:methylation"/>
    <property type="evidence" value="ECO:0007669"/>
    <property type="project" value="UniProtKB-KW"/>
</dbReference>
<comment type="caution">
    <text evidence="2">The sequence shown here is derived from an EMBL/GenBank/DDBJ whole genome shotgun (WGS) entry which is preliminary data.</text>
</comment>
<dbReference type="Proteomes" id="UP000182762">
    <property type="component" value="Unassembled WGS sequence"/>
</dbReference>
<gene>
    <name evidence="2" type="ORF">SAMN02745910_04223</name>
</gene>